<dbReference type="Proteomes" id="UP001652503">
    <property type="component" value="Unassembled WGS sequence"/>
</dbReference>
<dbReference type="RefSeq" id="WP_263719664.1">
    <property type="nucleotide sequence ID" value="NZ_JAOWLA010000001.1"/>
</dbReference>
<feature type="transmembrane region" description="Helical" evidence="2">
    <location>
        <begin position="6"/>
        <end position="29"/>
    </location>
</feature>
<evidence type="ECO:0000313" key="4">
    <source>
        <dbReference type="Proteomes" id="UP001652503"/>
    </source>
</evidence>
<protein>
    <submittedName>
        <fullName evidence="3">PAS-domain containing protein</fullName>
    </submittedName>
</protein>
<evidence type="ECO:0000256" key="2">
    <source>
        <dbReference type="SAM" id="Phobius"/>
    </source>
</evidence>
<keyword evidence="4" id="KW-1185">Reference proteome</keyword>
<dbReference type="InterPro" id="IPR035965">
    <property type="entry name" value="PAS-like_dom_sf"/>
</dbReference>
<keyword evidence="2" id="KW-1133">Transmembrane helix</keyword>
<organism evidence="3 4">
    <name type="scientific">Albidovulum sediminicola</name>
    <dbReference type="NCBI Taxonomy" id="2984331"/>
    <lineage>
        <taxon>Bacteria</taxon>
        <taxon>Pseudomonadati</taxon>
        <taxon>Pseudomonadota</taxon>
        <taxon>Alphaproteobacteria</taxon>
        <taxon>Rhodobacterales</taxon>
        <taxon>Paracoccaceae</taxon>
        <taxon>Albidovulum</taxon>
    </lineage>
</organism>
<name>A0ABT2YWJ2_9RHOB</name>
<proteinExistence type="predicted"/>
<accession>A0ABT2YWJ2</accession>
<sequence>MPPSLVFAFLVAGSAFAAALVAVLALWLVEDRRRDARWAAAPGAGPEPYVFLFDDHRLMDATAAARVFLRALPGGPDDWQRLLTHLGPRFPGLAQALASPPAEGGVTLRGSDGSALCATGGPALPLRLAFLPAEAAEAPALDIHCQRAQTQELECLRRTIDALRMPVWQSAADGTVLWVNRAYLSESATNAGQPEDELSWPPPNLLDHLQPARGNAPPRLRLPGDPPRWFEVETVALGECRLHVATPAGALVKAETSRDEMMQTLAKTFAELPIGLAVFDRRRQLALFNPALSDLTGLRPDFLMSRPPFHAFFDRLRDLRMIPEPRDYHGWRQEIADIEKAAATGNYEDTWNMPSGATYRVTAHPHPDGALALWFADVSADMSLTRRFRAEVQTCQDIFDQLDVAIAVFSPAGVMTQSNGAFSDLWSFDATLAAAPVETADMIALWQAQTEPTPAWERLTGYMSDLSGREAWSADLRQLSGAQVQLRATPLGGGSVMLAFHTAHRAPPPPPTVAKRASQPVV</sequence>
<gene>
    <name evidence="3" type="ORF">OE647_00680</name>
</gene>
<dbReference type="SUPFAM" id="SSF55785">
    <property type="entry name" value="PYP-like sensor domain (PAS domain)"/>
    <property type="match status" value="1"/>
</dbReference>
<dbReference type="EMBL" id="JAOWLA010000001">
    <property type="protein sequence ID" value="MCV2863247.1"/>
    <property type="molecule type" value="Genomic_DNA"/>
</dbReference>
<evidence type="ECO:0000256" key="1">
    <source>
        <dbReference type="SAM" id="MobiDB-lite"/>
    </source>
</evidence>
<reference evidence="3 4" key="1">
    <citation type="submission" date="2022-10" db="EMBL/GenBank/DDBJ databases">
        <title>Defluviimonas sp. nov., isolated from ocean surface water.</title>
        <authorList>
            <person name="He W."/>
            <person name="Wang L."/>
            <person name="Zhang D.-F."/>
        </authorList>
    </citation>
    <scope>NUCLEOTIDE SEQUENCE [LARGE SCALE GENOMIC DNA]</scope>
    <source>
        <strain evidence="3 4">WL0075</strain>
    </source>
</reference>
<feature type="region of interest" description="Disordered" evidence="1">
    <location>
        <begin position="503"/>
        <end position="522"/>
    </location>
</feature>
<keyword evidence="2" id="KW-0812">Transmembrane</keyword>
<comment type="caution">
    <text evidence="3">The sequence shown here is derived from an EMBL/GenBank/DDBJ whole genome shotgun (WGS) entry which is preliminary data.</text>
</comment>
<keyword evidence="2" id="KW-0472">Membrane</keyword>
<evidence type="ECO:0000313" key="3">
    <source>
        <dbReference type="EMBL" id="MCV2863247.1"/>
    </source>
</evidence>
<dbReference type="Gene3D" id="3.30.450.20">
    <property type="entry name" value="PAS domain"/>
    <property type="match status" value="1"/>
</dbReference>